<evidence type="ECO:0000256" key="2">
    <source>
        <dbReference type="SAM" id="Phobius"/>
    </source>
</evidence>
<dbReference type="NCBIfam" id="TIGR02098">
    <property type="entry name" value="MJ0042_CXXC"/>
    <property type="match status" value="1"/>
</dbReference>
<proteinExistence type="predicted"/>
<accession>A0A0P1FI56</accession>
<dbReference type="InterPro" id="IPR011723">
    <property type="entry name" value="Znf/thioredoxin_put"/>
</dbReference>
<feature type="region of interest" description="Disordered" evidence="1">
    <location>
        <begin position="149"/>
        <end position="193"/>
    </location>
</feature>
<feature type="transmembrane region" description="Helical" evidence="2">
    <location>
        <begin position="232"/>
        <end position="251"/>
    </location>
</feature>
<dbReference type="AlphaFoldDB" id="A0A0P1FI56"/>
<keyword evidence="2" id="KW-0472">Membrane</keyword>
<evidence type="ECO:0000259" key="3">
    <source>
        <dbReference type="Pfam" id="PF13717"/>
    </source>
</evidence>
<sequence length="296" mass="31579">MRLICPNCGAQYEVDAAMIPADGRDVQCSNCVTTWFQPGKHDVDQAPAAARVPVDAVPEDVPAPIPAPTEPPQPRRQGTSAGALEIIRQEAAREARMRAAEALETQEEMPLDMPADTAERGRQARAQIAGLTRPEAETPMAKVEADLAPEGAPEPEVDAAPDLAPAPQPPTIAPGKPAEAEADPTAQRRDLLPDIEEINSTLRPDDVAREQDIAAVVETRRPASPQRAGRRFGFGFVMAAVVIAAIAYVTAGSLAQAVPDAAPVLTVYVSWVNDLRVQLNEVFTQLTTLVNTLNAR</sequence>
<evidence type="ECO:0000313" key="5">
    <source>
        <dbReference type="Proteomes" id="UP000051298"/>
    </source>
</evidence>
<dbReference type="RefSeq" id="WP_058124426.1">
    <property type="nucleotide sequence ID" value="NZ_CYRX01000033.1"/>
</dbReference>
<name>A0A0P1FI56_9RHOB</name>
<feature type="region of interest" description="Disordered" evidence="1">
    <location>
        <begin position="58"/>
        <end position="80"/>
    </location>
</feature>
<organism evidence="4 5">
    <name type="scientific">Thalassobacter stenotrophicus</name>
    <dbReference type="NCBI Taxonomy" id="266809"/>
    <lineage>
        <taxon>Bacteria</taxon>
        <taxon>Pseudomonadati</taxon>
        <taxon>Pseudomonadota</taxon>
        <taxon>Alphaproteobacteria</taxon>
        <taxon>Rhodobacterales</taxon>
        <taxon>Roseobacteraceae</taxon>
        <taxon>Thalassobacter</taxon>
    </lineage>
</organism>
<dbReference type="EMBL" id="CYRX01000033">
    <property type="protein sequence ID" value="CUH61803.1"/>
    <property type="molecule type" value="Genomic_DNA"/>
</dbReference>
<protein>
    <submittedName>
        <fullName evidence="4">Family finger-like domain protein</fullName>
    </submittedName>
</protein>
<keyword evidence="2" id="KW-1133">Transmembrane helix</keyword>
<evidence type="ECO:0000256" key="1">
    <source>
        <dbReference type="SAM" id="MobiDB-lite"/>
    </source>
</evidence>
<gene>
    <name evidence="4" type="ORF">THS5294_03116</name>
</gene>
<evidence type="ECO:0000313" key="4">
    <source>
        <dbReference type="EMBL" id="CUH61803.1"/>
    </source>
</evidence>
<dbReference type="Pfam" id="PF13717">
    <property type="entry name" value="Zn_ribbon_4"/>
    <property type="match status" value="1"/>
</dbReference>
<dbReference type="Proteomes" id="UP000051298">
    <property type="component" value="Unassembled WGS sequence"/>
</dbReference>
<keyword evidence="2" id="KW-0812">Transmembrane</keyword>
<reference evidence="4 5" key="1">
    <citation type="submission" date="2015-09" db="EMBL/GenBank/DDBJ databases">
        <authorList>
            <consortium name="Swine Surveillance"/>
        </authorList>
    </citation>
    <scope>NUCLEOTIDE SEQUENCE [LARGE SCALE GENOMIC DNA]</scope>
    <source>
        <strain evidence="4 5">CECT 5294</strain>
    </source>
</reference>
<feature type="compositionally biased region" description="Pro residues" evidence="1">
    <location>
        <begin position="61"/>
        <end position="74"/>
    </location>
</feature>
<feature type="domain" description="Zinc finger/thioredoxin putative" evidence="3">
    <location>
        <begin position="1"/>
        <end position="36"/>
    </location>
</feature>